<gene>
    <name evidence="1" type="ORF">LCGC14_1282220</name>
</gene>
<evidence type="ECO:0000313" key="1">
    <source>
        <dbReference type="EMBL" id="KKM86116.1"/>
    </source>
</evidence>
<organism evidence="1">
    <name type="scientific">marine sediment metagenome</name>
    <dbReference type="NCBI Taxonomy" id="412755"/>
    <lineage>
        <taxon>unclassified sequences</taxon>
        <taxon>metagenomes</taxon>
        <taxon>ecological metagenomes</taxon>
    </lineage>
</organism>
<name>A0A0F9LFX6_9ZZZZ</name>
<sequence length="32" mass="3646">RGMQSVEDSPMSGEPNHDIPILLEYILNSFKK</sequence>
<dbReference type="EMBL" id="LAZR01007304">
    <property type="protein sequence ID" value="KKM86116.1"/>
    <property type="molecule type" value="Genomic_DNA"/>
</dbReference>
<comment type="caution">
    <text evidence="1">The sequence shown here is derived from an EMBL/GenBank/DDBJ whole genome shotgun (WGS) entry which is preliminary data.</text>
</comment>
<reference evidence="1" key="1">
    <citation type="journal article" date="2015" name="Nature">
        <title>Complex archaea that bridge the gap between prokaryotes and eukaryotes.</title>
        <authorList>
            <person name="Spang A."/>
            <person name="Saw J.H."/>
            <person name="Jorgensen S.L."/>
            <person name="Zaremba-Niedzwiedzka K."/>
            <person name="Martijn J."/>
            <person name="Lind A.E."/>
            <person name="van Eijk R."/>
            <person name="Schleper C."/>
            <person name="Guy L."/>
            <person name="Ettema T.J."/>
        </authorList>
    </citation>
    <scope>NUCLEOTIDE SEQUENCE</scope>
</reference>
<protein>
    <submittedName>
        <fullName evidence="1">Uncharacterized protein</fullName>
    </submittedName>
</protein>
<accession>A0A0F9LFX6</accession>
<proteinExistence type="predicted"/>
<dbReference type="AlphaFoldDB" id="A0A0F9LFX6"/>
<feature type="non-terminal residue" evidence="1">
    <location>
        <position position="1"/>
    </location>
</feature>